<comment type="caution">
    <text evidence="6">The sequence shown here is derived from an EMBL/GenBank/DDBJ whole genome shotgun (WGS) entry which is preliminary data.</text>
</comment>
<dbReference type="InterPro" id="IPR050097">
    <property type="entry name" value="Ferredoxin-NADP_redctase_2"/>
</dbReference>
<dbReference type="Proteomes" id="UP000053958">
    <property type="component" value="Unassembled WGS sequence"/>
</dbReference>
<keyword evidence="7" id="KW-1185">Reference proteome</keyword>
<evidence type="ECO:0000313" key="6">
    <source>
        <dbReference type="EMBL" id="KKA23043.1"/>
    </source>
</evidence>
<evidence type="ECO:0000256" key="2">
    <source>
        <dbReference type="ARBA" id="ARBA00022630"/>
    </source>
</evidence>
<keyword evidence="2" id="KW-0285">Flavoprotein</keyword>
<feature type="signal peptide" evidence="4">
    <location>
        <begin position="1"/>
        <end position="21"/>
    </location>
</feature>
<accession>A0A0F4YZH0</accession>
<dbReference type="GO" id="GO:0097237">
    <property type="term" value="P:cellular response to toxic substance"/>
    <property type="evidence" value="ECO:0007669"/>
    <property type="project" value="UniProtKB-ARBA"/>
</dbReference>
<comment type="similarity">
    <text evidence="1">Belongs to the class-II pyridine nucleotide-disulfide oxidoreductase family.</text>
</comment>
<dbReference type="STRING" id="1408163.A0A0F4YZH0"/>
<dbReference type="Gene3D" id="3.50.50.60">
    <property type="entry name" value="FAD/NAD(P)-binding domain"/>
    <property type="match status" value="2"/>
</dbReference>
<evidence type="ECO:0000256" key="4">
    <source>
        <dbReference type="SAM" id="SignalP"/>
    </source>
</evidence>
<evidence type="ECO:0000256" key="3">
    <source>
        <dbReference type="ARBA" id="ARBA00023002"/>
    </source>
</evidence>
<dbReference type="PRINTS" id="PR00469">
    <property type="entry name" value="PNDRDTASEII"/>
</dbReference>
<keyword evidence="3" id="KW-0560">Oxidoreductase</keyword>
<evidence type="ECO:0000313" key="7">
    <source>
        <dbReference type="Proteomes" id="UP000053958"/>
    </source>
</evidence>
<dbReference type="PANTHER" id="PTHR48105">
    <property type="entry name" value="THIOREDOXIN REDUCTASE 1-RELATED-RELATED"/>
    <property type="match status" value="1"/>
</dbReference>
<gene>
    <name evidence="6" type="ORF">T310_2922</name>
</gene>
<dbReference type="EMBL" id="LASV01000112">
    <property type="protein sequence ID" value="KKA23043.1"/>
    <property type="molecule type" value="Genomic_DNA"/>
</dbReference>
<sequence length="401" mass="44326">MAFISGARWFFFLHCLAFAFAGVIPNVHQLASRETAADNATYDAIIVGGGPAGLSALSGLSRVQRKALLFDSGEYRNAPTRNMHDVIGNDGTPPSAFRALARKQILGTYNKTASIKDVKVQSITPIGNGSLFSVTDVQGNTYTAKKIVLGTGMKDDLPATPGIEDAWGKGMYWCPWCDGYEHRDQPLGVLGPLPDVLSSVYEVHTLNTDIIALVNGTQTPEQEEAARQKNPKFFEILQAYNVTIENRTIASIERLQDGSKDNDPSTHEQFDKFRVHFTDGGSVDRGAFLTNFPSSQRSTLPAQLELKMQGNKIYADVNSARTSLKGVWLLEMPTAMEVPMSRMRCTAERSLPFTSMWKSRARKRSLWSRSAGCFRRGSWRKMRGNALAMISMTCGKKLRLL</sequence>
<dbReference type="RefSeq" id="XP_013329655.1">
    <property type="nucleotide sequence ID" value="XM_013474201.1"/>
</dbReference>
<dbReference type="SUPFAM" id="SSF51905">
    <property type="entry name" value="FAD/NAD(P)-binding domain"/>
    <property type="match status" value="1"/>
</dbReference>
<keyword evidence="4" id="KW-0732">Signal</keyword>
<dbReference type="GeneID" id="25315273"/>
<feature type="chain" id="PRO_5002482052" evidence="4">
    <location>
        <begin position="22"/>
        <end position="401"/>
    </location>
</feature>
<name>A0A0F4YZH0_RASE3</name>
<organism evidence="6 7">
    <name type="scientific">Rasamsonia emersonii (strain ATCC 16479 / CBS 393.64 / IMI 116815)</name>
    <dbReference type="NCBI Taxonomy" id="1408163"/>
    <lineage>
        <taxon>Eukaryota</taxon>
        <taxon>Fungi</taxon>
        <taxon>Dikarya</taxon>
        <taxon>Ascomycota</taxon>
        <taxon>Pezizomycotina</taxon>
        <taxon>Eurotiomycetes</taxon>
        <taxon>Eurotiomycetidae</taxon>
        <taxon>Eurotiales</taxon>
        <taxon>Trichocomaceae</taxon>
        <taxon>Rasamsonia</taxon>
    </lineage>
</organism>
<evidence type="ECO:0000256" key="1">
    <source>
        <dbReference type="ARBA" id="ARBA00009333"/>
    </source>
</evidence>
<evidence type="ECO:0000259" key="5">
    <source>
        <dbReference type="Pfam" id="PF07992"/>
    </source>
</evidence>
<dbReference type="OrthoDB" id="4570620at2759"/>
<feature type="non-terminal residue" evidence="6">
    <location>
        <position position="401"/>
    </location>
</feature>
<dbReference type="AlphaFoldDB" id="A0A0F4YZH0"/>
<dbReference type="InterPro" id="IPR036188">
    <property type="entry name" value="FAD/NAD-bd_sf"/>
</dbReference>
<dbReference type="InterPro" id="IPR023753">
    <property type="entry name" value="FAD/NAD-binding_dom"/>
</dbReference>
<reference evidence="6 7" key="1">
    <citation type="submission" date="2015-04" db="EMBL/GenBank/DDBJ databases">
        <authorList>
            <person name="Heijne W.H."/>
            <person name="Fedorova N.D."/>
            <person name="Nierman W.C."/>
            <person name="Vollebregt A.W."/>
            <person name="Zhao Z."/>
            <person name="Wu L."/>
            <person name="Kumar M."/>
            <person name="Stam H."/>
            <person name="van den Berg M.A."/>
            <person name="Pel H.J."/>
        </authorList>
    </citation>
    <scope>NUCLEOTIDE SEQUENCE [LARGE SCALE GENOMIC DNA]</scope>
    <source>
        <strain evidence="6 7">CBS 393.64</strain>
    </source>
</reference>
<protein>
    <submittedName>
        <fullName evidence="6">Thioredoxin reductase</fullName>
    </submittedName>
</protein>
<proteinExistence type="inferred from homology"/>
<feature type="domain" description="FAD/NAD(P)-binding" evidence="5">
    <location>
        <begin position="42"/>
        <end position="191"/>
    </location>
</feature>
<dbReference type="GO" id="GO:0016491">
    <property type="term" value="F:oxidoreductase activity"/>
    <property type="evidence" value="ECO:0007669"/>
    <property type="project" value="UniProtKB-KW"/>
</dbReference>
<dbReference type="Pfam" id="PF07992">
    <property type="entry name" value="Pyr_redox_2"/>
    <property type="match status" value="1"/>
</dbReference>